<dbReference type="InterPro" id="IPR057309">
    <property type="entry name" value="PcsB_CC"/>
</dbReference>
<gene>
    <name evidence="7" type="ORF">CGZ90_19490</name>
</gene>
<evidence type="ECO:0000313" key="7">
    <source>
        <dbReference type="EMBL" id="OYD56067.1"/>
    </source>
</evidence>
<dbReference type="InterPro" id="IPR016047">
    <property type="entry name" value="M23ase_b-sheet_dom"/>
</dbReference>
<name>A0A235F564_9BACL</name>
<organism evidence="7 8">
    <name type="scientific">Fictibacillus aquaticus</name>
    <dbReference type="NCBI Taxonomy" id="2021314"/>
    <lineage>
        <taxon>Bacteria</taxon>
        <taxon>Bacillati</taxon>
        <taxon>Bacillota</taxon>
        <taxon>Bacilli</taxon>
        <taxon>Bacillales</taxon>
        <taxon>Fictibacillaceae</taxon>
        <taxon>Fictibacillus</taxon>
    </lineage>
</organism>
<dbReference type="Proteomes" id="UP000215059">
    <property type="component" value="Unassembled WGS sequence"/>
</dbReference>
<reference evidence="7 8" key="1">
    <citation type="submission" date="2017-07" db="EMBL/GenBank/DDBJ databases">
        <title>Fictibacillus sp. nov. GDSW-R2A3 Genome sequencing and assembly.</title>
        <authorList>
            <person name="Mayilraj S."/>
        </authorList>
    </citation>
    <scope>NUCLEOTIDE SEQUENCE [LARGE SCALE GENOMIC DNA]</scope>
    <source>
        <strain evidence="7 8">GDSW-R2A3</strain>
    </source>
</reference>
<comment type="caution">
    <text evidence="7">The sequence shown here is derived from an EMBL/GenBank/DDBJ whole genome shotgun (WGS) entry which is preliminary data.</text>
</comment>
<sequence>MKKRVTTAAALLVLQLGLGNSHSIVSAASLSELQQKKEKNANERNVKKREIDDVRSEQRAVSNDIKRLDANIFKTTKKLVENNQEINTINKSIETIRKEISAIETRIAERDKLLKERVTVMYETGGASSYLEVILGSSSFGNFLDRVIALNLIADQDQTIIDAHTSDKKTLEGKKAEVEIKLQKLNQTIADLQTLKVDLDRQRNQKNKIMSNLKQKEGVINSYILNLKEKNDILNDQEKTIRAEMARSNREAEVKSDKQNQSEPVTQAGPSLFLFPTEGVITSRSGQRWGKEHAGIDVAKSGTVSVNAAASGTVLRSYYSSSYGNVVFLTHFINGQLYTTVYAHMNSRSVSSGQTVSKGEQLGYQGNTGRSTGQHLHFELHKGEWNISKSNAIDPLPLLSK</sequence>
<dbReference type="SUPFAM" id="SSF51261">
    <property type="entry name" value="Duplicated hybrid motif"/>
    <property type="match status" value="1"/>
</dbReference>
<feature type="chain" id="PRO_5012398673" evidence="4">
    <location>
        <begin position="28"/>
        <end position="401"/>
    </location>
</feature>
<feature type="coiled-coil region" evidence="2">
    <location>
        <begin position="168"/>
        <end position="244"/>
    </location>
</feature>
<keyword evidence="8" id="KW-1185">Reference proteome</keyword>
<dbReference type="PANTHER" id="PTHR21666:SF270">
    <property type="entry name" value="MUREIN HYDROLASE ACTIVATOR ENVC"/>
    <property type="match status" value="1"/>
</dbReference>
<dbReference type="OrthoDB" id="9805070at2"/>
<evidence type="ECO:0000313" key="8">
    <source>
        <dbReference type="Proteomes" id="UP000215059"/>
    </source>
</evidence>
<keyword evidence="1 4" id="KW-0732">Signal</keyword>
<evidence type="ECO:0000259" key="6">
    <source>
        <dbReference type="Pfam" id="PF24568"/>
    </source>
</evidence>
<feature type="domain" description="M23ase beta-sheet core" evidence="5">
    <location>
        <begin position="292"/>
        <end position="386"/>
    </location>
</feature>
<accession>A0A235F564</accession>
<evidence type="ECO:0000256" key="1">
    <source>
        <dbReference type="ARBA" id="ARBA00022729"/>
    </source>
</evidence>
<dbReference type="Pfam" id="PF24568">
    <property type="entry name" value="CC_PcsB"/>
    <property type="match status" value="1"/>
</dbReference>
<dbReference type="PANTHER" id="PTHR21666">
    <property type="entry name" value="PEPTIDASE-RELATED"/>
    <property type="match status" value="1"/>
</dbReference>
<dbReference type="AlphaFoldDB" id="A0A235F564"/>
<dbReference type="CDD" id="cd12797">
    <property type="entry name" value="M23_peptidase"/>
    <property type="match status" value="1"/>
</dbReference>
<feature type="signal peptide" evidence="4">
    <location>
        <begin position="1"/>
        <end position="27"/>
    </location>
</feature>
<protein>
    <submittedName>
        <fullName evidence="7">Uncharacterized protein</fullName>
    </submittedName>
</protein>
<dbReference type="Gene3D" id="2.70.70.10">
    <property type="entry name" value="Glucose Permease (Domain IIA)"/>
    <property type="match status" value="1"/>
</dbReference>
<dbReference type="RefSeq" id="WP_094254161.1">
    <property type="nucleotide sequence ID" value="NZ_JBHLXL010000001.1"/>
</dbReference>
<dbReference type="GO" id="GO:0004222">
    <property type="term" value="F:metalloendopeptidase activity"/>
    <property type="evidence" value="ECO:0007669"/>
    <property type="project" value="TreeGrafter"/>
</dbReference>
<evidence type="ECO:0000259" key="5">
    <source>
        <dbReference type="Pfam" id="PF01551"/>
    </source>
</evidence>
<feature type="region of interest" description="Disordered" evidence="3">
    <location>
        <begin position="248"/>
        <end position="268"/>
    </location>
</feature>
<dbReference type="Gene3D" id="6.10.250.3150">
    <property type="match status" value="1"/>
</dbReference>
<dbReference type="InterPro" id="IPR050570">
    <property type="entry name" value="Cell_wall_metabolism_enzyme"/>
</dbReference>
<dbReference type="InterPro" id="IPR011055">
    <property type="entry name" value="Dup_hybrid_motif"/>
</dbReference>
<evidence type="ECO:0000256" key="3">
    <source>
        <dbReference type="SAM" id="MobiDB-lite"/>
    </source>
</evidence>
<dbReference type="Pfam" id="PF01551">
    <property type="entry name" value="Peptidase_M23"/>
    <property type="match status" value="1"/>
</dbReference>
<feature type="domain" description="Peptidoglycan hydrolase PcsB coiled-coil" evidence="6">
    <location>
        <begin position="100"/>
        <end position="174"/>
    </location>
</feature>
<keyword evidence="2" id="KW-0175">Coiled coil</keyword>
<dbReference type="EMBL" id="NOII01000058">
    <property type="protein sequence ID" value="OYD56067.1"/>
    <property type="molecule type" value="Genomic_DNA"/>
</dbReference>
<evidence type="ECO:0000256" key="2">
    <source>
        <dbReference type="SAM" id="Coils"/>
    </source>
</evidence>
<feature type="compositionally biased region" description="Basic and acidic residues" evidence="3">
    <location>
        <begin position="248"/>
        <end position="260"/>
    </location>
</feature>
<evidence type="ECO:0000256" key="4">
    <source>
        <dbReference type="SAM" id="SignalP"/>
    </source>
</evidence>
<proteinExistence type="predicted"/>